<keyword evidence="1" id="KW-0732">Signal</keyword>
<dbReference type="Proteomes" id="UP000216885">
    <property type="component" value="Unassembled WGS sequence"/>
</dbReference>
<evidence type="ECO:0000313" key="2">
    <source>
        <dbReference type="EMBL" id="OZI55898.1"/>
    </source>
</evidence>
<dbReference type="Pfam" id="PF11769">
    <property type="entry name" value="DUF3313"/>
    <property type="match status" value="1"/>
</dbReference>
<comment type="caution">
    <text evidence="2">The sequence shown here is derived from an EMBL/GenBank/DDBJ whole genome shotgun (WGS) entry which is preliminary data.</text>
</comment>
<dbReference type="EMBL" id="NEVQ01000013">
    <property type="protein sequence ID" value="OZI55898.1"/>
    <property type="molecule type" value="Genomic_DNA"/>
</dbReference>
<feature type="chain" id="PRO_5012311547" description="DUF3313 domain-containing protein" evidence="1">
    <location>
        <begin position="27"/>
        <end position="229"/>
    </location>
</feature>
<dbReference type="PROSITE" id="PS51257">
    <property type="entry name" value="PROKAR_LIPOPROTEIN"/>
    <property type="match status" value="1"/>
</dbReference>
<organism evidence="2 3">
    <name type="scientific">Bordetella genomosp. 4</name>
    <dbReference type="NCBI Taxonomy" id="463044"/>
    <lineage>
        <taxon>Bacteria</taxon>
        <taxon>Pseudomonadati</taxon>
        <taxon>Pseudomonadota</taxon>
        <taxon>Betaproteobacteria</taxon>
        <taxon>Burkholderiales</taxon>
        <taxon>Alcaligenaceae</taxon>
        <taxon>Bordetella</taxon>
    </lineage>
</organism>
<gene>
    <name evidence="2" type="ORF">CAL20_10545</name>
</gene>
<dbReference type="OrthoDB" id="5565234at2"/>
<name>A0A261U1S8_9BORD</name>
<keyword evidence="3" id="KW-1185">Reference proteome</keyword>
<dbReference type="InterPro" id="IPR021747">
    <property type="entry name" value="DUF3313"/>
</dbReference>
<evidence type="ECO:0000256" key="1">
    <source>
        <dbReference type="SAM" id="SignalP"/>
    </source>
</evidence>
<feature type="signal peptide" evidence="1">
    <location>
        <begin position="1"/>
        <end position="26"/>
    </location>
</feature>
<protein>
    <recommendedName>
        <fullName evidence="4">DUF3313 domain-containing protein</fullName>
    </recommendedName>
</protein>
<proteinExistence type="predicted"/>
<dbReference type="AlphaFoldDB" id="A0A261U1S8"/>
<reference evidence="2 3" key="1">
    <citation type="submission" date="2017-05" db="EMBL/GenBank/DDBJ databases">
        <title>Complete and WGS of Bordetella genogroups.</title>
        <authorList>
            <person name="Spilker T."/>
            <person name="LiPuma J."/>
        </authorList>
    </citation>
    <scope>NUCLEOTIDE SEQUENCE [LARGE SCALE GENOMIC DNA]</scope>
    <source>
        <strain evidence="2 3">AU9919</strain>
    </source>
</reference>
<accession>A0A261U1S8</accession>
<dbReference type="RefSeq" id="WP_094820966.1">
    <property type="nucleotide sequence ID" value="NZ_NEVO01000007.1"/>
</dbReference>
<evidence type="ECO:0000313" key="3">
    <source>
        <dbReference type="Proteomes" id="UP000216885"/>
    </source>
</evidence>
<evidence type="ECO:0008006" key="4">
    <source>
        <dbReference type="Google" id="ProtNLM"/>
    </source>
</evidence>
<sequence>MKINNPVRAICLGILAAFLVSGCATRSAPKESGFLPDYSRLHQETTPDGGTRQVYVNPAFTPARYKAVWLDTVKYYPEPQATADVSMETLTQIRNMIDQTLRSKIGQQARLVDRAGPGVAHVRIAITTVGTEQQSLKAYQYIPIGLVLTGAKAALDGGLPRDATIAIETHVTDSMSGEMLYAAVRGGTGERITSASQGKGGVQVADLQPLINEWATGAAREVRKYVKGK</sequence>